<accession>A0ABV0JDU7</accession>
<organism evidence="1 2">
    <name type="scientific">Trichocoleus desertorum GB2-A4</name>
    <dbReference type="NCBI Taxonomy" id="2933944"/>
    <lineage>
        <taxon>Bacteria</taxon>
        <taxon>Bacillati</taxon>
        <taxon>Cyanobacteriota</taxon>
        <taxon>Cyanophyceae</taxon>
        <taxon>Leptolyngbyales</taxon>
        <taxon>Trichocoleusaceae</taxon>
        <taxon>Trichocoleus</taxon>
    </lineage>
</organism>
<name>A0ABV0JDU7_9CYAN</name>
<evidence type="ECO:0000313" key="2">
    <source>
        <dbReference type="Proteomes" id="UP001464891"/>
    </source>
</evidence>
<dbReference type="EMBL" id="JAMPKM010000018">
    <property type="protein sequence ID" value="MEP0819957.1"/>
    <property type="molecule type" value="Genomic_DNA"/>
</dbReference>
<reference evidence="1 2" key="1">
    <citation type="submission" date="2022-04" db="EMBL/GenBank/DDBJ databases">
        <title>Positive selection, recombination, and allopatry shape intraspecific diversity of widespread and dominant cyanobacteria.</title>
        <authorList>
            <person name="Wei J."/>
            <person name="Shu W."/>
            <person name="Hu C."/>
        </authorList>
    </citation>
    <scope>NUCLEOTIDE SEQUENCE [LARGE SCALE GENOMIC DNA]</scope>
    <source>
        <strain evidence="1 2">GB2-A4</strain>
    </source>
</reference>
<comment type="caution">
    <text evidence="1">The sequence shown here is derived from an EMBL/GenBank/DDBJ whole genome shotgun (WGS) entry which is preliminary data.</text>
</comment>
<keyword evidence="2" id="KW-1185">Reference proteome</keyword>
<proteinExistence type="predicted"/>
<sequence length="49" mass="5477">MKSTVAINNVVLEPNDLSDRSQPNVLVQKVYASIQKQCGTMRLLSMVRT</sequence>
<gene>
    <name evidence="1" type="ORF">NC998_22900</name>
</gene>
<protein>
    <submittedName>
        <fullName evidence="1">Uncharacterized protein</fullName>
    </submittedName>
</protein>
<evidence type="ECO:0000313" key="1">
    <source>
        <dbReference type="EMBL" id="MEP0819957.1"/>
    </source>
</evidence>
<dbReference type="Proteomes" id="UP001464891">
    <property type="component" value="Unassembled WGS sequence"/>
</dbReference>